<evidence type="ECO:0000256" key="1">
    <source>
        <dbReference type="ARBA" id="ARBA00001974"/>
    </source>
</evidence>
<dbReference type="InterPro" id="IPR050416">
    <property type="entry name" value="FAD-linked_Oxidoreductase"/>
</dbReference>
<proteinExistence type="inferred from homology"/>
<sequence length="559" mass="62409">MAHDEIKTADKIVQTFISPIPSFMPGGQEYEKAVATSNLLYRFSRPYFVVQPENPEHVQRIVETAQAGNLRIAVKNGGHSFAGFSSTDHGILLDLSRMQDVHLHLHPETGEPEAITLAGGAQWGHAYKTLVAGRHDGYMVNGGRCPTVGVSGFVLGGGLGPFTRTLGMGCDALIEANIVTADGKLVTVKGEDDPTSDEGKLFWALRGGGCGSFGVVVQLKMKVQRVQDHVLTGRFAYYGELNQETVNTMKKIYRFNWPREATIDTHWQCDIKPNNPVSSVRFVVYFDGAKPDFDRLVDKAIGKPGRRPKQRHQNNKLAHLIKERTLAEPSTLLLHESLVLQWWEETLRALPTNKSYSVYTSFVLERCPEVTNYATDIVKAHIDAFQREFIQDTASLEVTFVHGGGAASDISVEGTAFPWRAGTYFVYIMVRWDDKWLAGRVRQFLHAFKAKLRPCSINEHAAYVNFTDVAMTDYATAYYGPNYPKLQEVKKRWDPADYFHVPQGVRLPGGGDVDKPKSDEQQHWTNLAHHQWNNPGRAGLPPPKDGFPDAIRSLADLGF</sequence>
<dbReference type="Pfam" id="PF08031">
    <property type="entry name" value="BBE"/>
    <property type="match status" value="1"/>
</dbReference>
<dbReference type="InterPro" id="IPR036318">
    <property type="entry name" value="FAD-bd_PCMH-like_sf"/>
</dbReference>
<dbReference type="Gene3D" id="3.30.465.10">
    <property type="match status" value="1"/>
</dbReference>
<organism evidence="7 8">
    <name type="scientific">Podospora fimiseda</name>
    <dbReference type="NCBI Taxonomy" id="252190"/>
    <lineage>
        <taxon>Eukaryota</taxon>
        <taxon>Fungi</taxon>
        <taxon>Dikarya</taxon>
        <taxon>Ascomycota</taxon>
        <taxon>Pezizomycotina</taxon>
        <taxon>Sordariomycetes</taxon>
        <taxon>Sordariomycetidae</taxon>
        <taxon>Sordariales</taxon>
        <taxon>Podosporaceae</taxon>
        <taxon>Podospora</taxon>
    </lineage>
</organism>
<dbReference type="InterPro" id="IPR016167">
    <property type="entry name" value="FAD-bd_PCMH_sub1"/>
</dbReference>
<name>A0AAN7BE65_9PEZI</name>
<dbReference type="Pfam" id="PF01565">
    <property type="entry name" value="FAD_binding_4"/>
    <property type="match status" value="1"/>
</dbReference>
<evidence type="ECO:0000313" key="8">
    <source>
        <dbReference type="Proteomes" id="UP001301958"/>
    </source>
</evidence>
<reference evidence="7" key="1">
    <citation type="journal article" date="2023" name="Mol. Phylogenet. Evol.">
        <title>Genome-scale phylogeny and comparative genomics of the fungal order Sordariales.</title>
        <authorList>
            <person name="Hensen N."/>
            <person name="Bonometti L."/>
            <person name="Westerberg I."/>
            <person name="Brannstrom I.O."/>
            <person name="Guillou S."/>
            <person name="Cros-Aarteil S."/>
            <person name="Calhoun S."/>
            <person name="Haridas S."/>
            <person name="Kuo A."/>
            <person name="Mondo S."/>
            <person name="Pangilinan J."/>
            <person name="Riley R."/>
            <person name="LaButti K."/>
            <person name="Andreopoulos B."/>
            <person name="Lipzen A."/>
            <person name="Chen C."/>
            <person name="Yan M."/>
            <person name="Daum C."/>
            <person name="Ng V."/>
            <person name="Clum A."/>
            <person name="Steindorff A."/>
            <person name="Ohm R.A."/>
            <person name="Martin F."/>
            <person name="Silar P."/>
            <person name="Natvig D.O."/>
            <person name="Lalanne C."/>
            <person name="Gautier V."/>
            <person name="Ament-Velasquez S.L."/>
            <person name="Kruys A."/>
            <person name="Hutchinson M.I."/>
            <person name="Powell A.J."/>
            <person name="Barry K."/>
            <person name="Miller A.N."/>
            <person name="Grigoriev I.V."/>
            <person name="Debuchy R."/>
            <person name="Gladieux P."/>
            <person name="Hiltunen Thoren M."/>
            <person name="Johannesson H."/>
        </authorList>
    </citation>
    <scope>NUCLEOTIDE SEQUENCE</scope>
    <source>
        <strain evidence="7">CBS 990.96</strain>
    </source>
</reference>
<evidence type="ECO:0000259" key="6">
    <source>
        <dbReference type="PROSITE" id="PS51387"/>
    </source>
</evidence>
<dbReference type="Gene3D" id="3.30.43.10">
    <property type="entry name" value="Uridine Diphospho-n-acetylenolpyruvylglucosamine Reductase, domain 2"/>
    <property type="match status" value="1"/>
</dbReference>
<keyword evidence="5" id="KW-0560">Oxidoreductase</keyword>
<keyword evidence="4" id="KW-0274">FAD</keyword>
<accession>A0AAN7BE65</accession>
<evidence type="ECO:0000256" key="2">
    <source>
        <dbReference type="ARBA" id="ARBA00005466"/>
    </source>
</evidence>
<comment type="cofactor">
    <cofactor evidence="1">
        <name>FAD</name>
        <dbReference type="ChEBI" id="CHEBI:57692"/>
    </cofactor>
</comment>
<keyword evidence="3" id="KW-0285">Flavoprotein</keyword>
<feature type="domain" description="FAD-binding PCMH-type" evidence="6">
    <location>
        <begin position="42"/>
        <end position="226"/>
    </location>
</feature>
<dbReference type="PROSITE" id="PS51387">
    <property type="entry name" value="FAD_PCMH"/>
    <property type="match status" value="1"/>
</dbReference>
<dbReference type="PANTHER" id="PTHR42973">
    <property type="entry name" value="BINDING OXIDOREDUCTASE, PUTATIVE (AFU_ORTHOLOGUE AFUA_1G17690)-RELATED"/>
    <property type="match status" value="1"/>
</dbReference>
<keyword evidence="8" id="KW-1185">Reference proteome</keyword>
<evidence type="ECO:0000256" key="3">
    <source>
        <dbReference type="ARBA" id="ARBA00022630"/>
    </source>
</evidence>
<evidence type="ECO:0000256" key="4">
    <source>
        <dbReference type="ARBA" id="ARBA00022827"/>
    </source>
</evidence>
<protein>
    <recommendedName>
        <fullName evidence="6">FAD-binding PCMH-type domain-containing protein</fullName>
    </recommendedName>
</protein>
<evidence type="ECO:0000313" key="7">
    <source>
        <dbReference type="EMBL" id="KAK4220658.1"/>
    </source>
</evidence>
<comment type="caution">
    <text evidence="7">The sequence shown here is derived from an EMBL/GenBank/DDBJ whole genome shotgun (WGS) entry which is preliminary data.</text>
</comment>
<dbReference type="Proteomes" id="UP001301958">
    <property type="component" value="Unassembled WGS sequence"/>
</dbReference>
<evidence type="ECO:0000256" key="5">
    <source>
        <dbReference type="ARBA" id="ARBA00023002"/>
    </source>
</evidence>
<dbReference type="InterPro" id="IPR012951">
    <property type="entry name" value="BBE"/>
</dbReference>
<dbReference type="GO" id="GO:0016491">
    <property type="term" value="F:oxidoreductase activity"/>
    <property type="evidence" value="ECO:0007669"/>
    <property type="project" value="UniProtKB-KW"/>
</dbReference>
<gene>
    <name evidence="7" type="ORF">QBC38DRAFT_505552</name>
</gene>
<dbReference type="SUPFAM" id="SSF56176">
    <property type="entry name" value="FAD-binding/transporter-associated domain-like"/>
    <property type="match status" value="1"/>
</dbReference>
<dbReference type="InterPro" id="IPR006094">
    <property type="entry name" value="Oxid_FAD_bind_N"/>
</dbReference>
<dbReference type="InterPro" id="IPR016169">
    <property type="entry name" value="FAD-bd_PCMH_sub2"/>
</dbReference>
<dbReference type="PANTHER" id="PTHR42973:SF39">
    <property type="entry name" value="FAD-BINDING PCMH-TYPE DOMAIN-CONTAINING PROTEIN"/>
    <property type="match status" value="1"/>
</dbReference>
<dbReference type="Gene3D" id="3.40.462.20">
    <property type="match status" value="1"/>
</dbReference>
<dbReference type="InterPro" id="IPR016166">
    <property type="entry name" value="FAD-bd_PCMH"/>
</dbReference>
<dbReference type="GO" id="GO:0071949">
    <property type="term" value="F:FAD binding"/>
    <property type="evidence" value="ECO:0007669"/>
    <property type="project" value="InterPro"/>
</dbReference>
<reference evidence="7" key="2">
    <citation type="submission" date="2023-05" db="EMBL/GenBank/DDBJ databases">
        <authorList>
            <consortium name="Lawrence Berkeley National Laboratory"/>
            <person name="Steindorff A."/>
            <person name="Hensen N."/>
            <person name="Bonometti L."/>
            <person name="Westerberg I."/>
            <person name="Brannstrom I.O."/>
            <person name="Guillou S."/>
            <person name="Cros-Aarteil S."/>
            <person name="Calhoun S."/>
            <person name="Haridas S."/>
            <person name="Kuo A."/>
            <person name="Mondo S."/>
            <person name="Pangilinan J."/>
            <person name="Riley R."/>
            <person name="Labutti K."/>
            <person name="Andreopoulos B."/>
            <person name="Lipzen A."/>
            <person name="Chen C."/>
            <person name="Yanf M."/>
            <person name="Daum C."/>
            <person name="Ng V."/>
            <person name="Clum A."/>
            <person name="Ohm R."/>
            <person name="Martin F."/>
            <person name="Silar P."/>
            <person name="Natvig D."/>
            <person name="Lalanne C."/>
            <person name="Gautier V."/>
            <person name="Ament-Velasquez S.L."/>
            <person name="Kruys A."/>
            <person name="Hutchinson M.I."/>
            <person name="Powell A.J."/>
            <person name="Barry K."/>
            <person name="Miller A.N."/>
            <person name="Grigoriev I.V."/>
            <person name="Debuchy R."/>
            <person name="Gladieux P."/>
            <person name="Thoren M.H."/>
            <person name="Johannesson H."/>
        </authorList>
    </citation>
    <scope>NUCLEOTIDE SEQUENCE</scope>
    <source>
        <strain evidence="7">CBS 990.96</strain>
    </source>
</reference>
<comment type="similarity">
    <text evidence="2">Belongs to the oxygen-dependent FAD-linked oxidoreductase family.</text>
</comment>
<dbReference type="AlphaFoldDB" id="A0AAN7BE65"/>
<dbReference type="EMBL" id="MU865674">
    <property type="protein sequence ID" value="KAK4220658.1"/>
    <property type="molecule type" value="Genomic_DNA"/>
</dbReference>